<dbReference type="Gene3D" id="2.30.22.10">
    <property type="entry name" value="Head domain of nucleotide exchange factor GrpE"/>
    <property type="match status" value="1"/>
</dbReference>
<reference evidence="4" key="1">
    <citation type="journal article" date="2019" name="Int. J. Syst. Evol. Microbiol.">
        <title>The Global Catalogue of Microorganisms (GCM) 10K type strain sequencing project: providing services to taxonomists for standard genome sequencing and annotation.</title>
        <authorList>
            <consortium name="The Broad Institute Genomics Platform"/>
            <consortium name="The Broad Institute Genome Sequencing Center for Infectious Disease"/>
            <person name="Wu L."/>
            <person name="Ma J."/>
        </authorList>
    </citation>
    <scope>NUCLEOTIDE SEQUENCE [LARGE SCALE GENOMIC DNA]</scope>
    <source>
        <strain evidence="4">JCM 10303</strain>
    </source>
</reference>
<evidence type="ECO:0000256" key="2">
    <source>
        <dbReference type="SAM" id="MobiDB-lite"/>
    </source>
</evidence>
<gene>
    <name evidence="3" type="ORF">GCM10009533_33550</name>
</gene>
<sequence length="159" mass="16566">MAMRGWFRLSGSSPVSGTGAASAASEPEGGPATAPDSDSELGADMTAVDTDALASPLDQALAERATLIQLCMYAMDRARSSGVVERLSEGLGGIGVVALRPDGMRFDPAHHEAGGTMPTDDPALDGMIAETEVLGFADRDRVLRAPIVTVYRLHDTPPR</sequence>
<feature type="region of interest" description="Disordered" evidence="2">
    <location>
        <begin position="1"/>
        <end position="42"/>
    </location>
</feature>
<keyword evidence="4" id="KW-1185">Reference proteome</keyword>
<comment type="caution">
    <text evidence="3">The sequence shown here is derived from an EMBL/GenBank/DDBJ whole genome shotgun (WGS) entry which is preliminary data.</text>
</comment>
<protein>
    <recommendedName>
        <fullName evidence="5">GrpE protein</fullName>
    </recommendedName>
</protein>
<evidence type="ECO:0008006" key="5">
    <source>
        <dbReference type="Google" id="ProtNLM"/>
    </source>
</evidence>
<dbReference type="SUPFAM" id="SSF51064">
    <property type="entry name" value="Head domain of nucleotide exchange factor GrpE"/>
    <property type="match status" value="1"/>
</dbReference>
<feature type="compositionally biased region" description="Low complexity" evidence="2">
    <location>
        <begin position="10"/>
        <end position="32"/>
    </location>
</feature>
<dbReference type="InterPro" id="IPR009012">
    <property type="entry name" value="GrpE_head"/>
</dbReference>
<evidence type="ECO:0000313" key="3">
    <source>
        <dbReference type="EMBL" id="GAA0531678.1"/>
    </source>
</evidence>
<proteinExistence type="predicted"/>
<name>A0ABP3N3F0_SACER</name>
<dbReference type="Pfam" id="PF01025">
    <property type="entry name" value="GrpE"/>
    <property type="match status" value="1"/>
</dbReference>
<keyword evidence="1" id="KW-0143">Chaperone</keyword>
<evidence type="ECO:0000313" key="4">
    <source>
        <dbReference type="Proteomes" id="UP001500729"/>
    </source>
</evidence>
<evidence type="ECO:0000256" key="1">
    <source>
        <dbReference type="ARBA" id="ARBA00023186"/>
    </source>
</evidence>
<dbReference type="RefSeq" id="WP_372491232.1">
    <property type="nucleotide sequence ID" value="NZ_BAAAGS010000020.1"/>
</dbReference>
<organism evidence="3 4">
    <name type="scientific">Saccharopolyspora erythraea</name>
    <name type="common">Streptomyces erythraeus</name>
    <dbReference type="NCBI Taxonomy" id="1836"/>
    <lineage>
        <taxon>Bacteria</taxon>
        <taxon>Bacillati</taxon>
        <taxon>Actinomycetota</taxon>
        <taxon>Actinomycetes</taxon>
        <taxon>Pseudonocardiales</taxon>
        <taxon>Pseudonocardiaceae</taxon>
        <taxon>Saccharopolyspora</taxon>
    </lineage>
</organism>
<dbReference type="EMBL" id="BAAAGS010000020">
    <property type="protein sequence ID" value="GAA0531678.1"/>
    <property type="molecule type" value="Genomic_DNA"/>
</dbReference>
<dbReference type="InterPro" id="IPR000740">
    <property type="entry name" value="GrpE"/>
</dbReference>
<dbReference type="Proteomes" id="UP001500729">
    <property type="component" value="Unassembled WGS sequence"/>
</dbReference>
<accession>A0ABP3N3F0</accession>